<evidence type="ECO:0000313" key="1">
    <source>
        <dbReference type="EMBL" id="MFN0254515.1"/>
    </source>
</evidence>
<evidence type="ECO:0000313" key="2">
    <source>
        <dbReference type="Proteomes" id="UP001517247"/>
    </source>
</evidence>
<dbReference type="EMBL" id="SSHJ02000001">
    <property type="protein sequence ID" value="MFN0254515.1"/>
    <property type="molecule type" value="Genomic_DNA"/>
</dbReference>
<sequence>MSWIDKLENSVFTITTGDGRVYTPLLRISETTKEFNAAVFDFINKEGSFIDRRKVKARQFPLTFYFQGSNNITEAAEFDLSANDPRAWMVVHPFYGNIKGQPISISRNDSNFNVTEFNVDYWETISDSLPKSVTSLPDVIKTRQIEMKTIAPIDYANKVILKPADITNVKSVSDQLNATISNALDATSYNDFQQIKNSSASSIDNMITSPVAAMQSIMDVINMPGKLTSSTSLRVILAQTVYSNIKAILGKFTSNNKAFFEAAGGAAIVSMANIVANPTDGDIVTRNDLMVISDALTQLFDDYQSAIDSSYVPDTDSINRFSASMQTQNLIRETVVQTVAGLSLHAIDAKQERLVLLEKDSNLIVLCHKYMGLDQADENLQRFRQINNIKNKKLFSIKKGTTLRYYV</sequence>
<comment type="caution">
    <text evidence="1">The sequence shown here is derived from an EMBL/GenBank/DDBJ whole genome shotgun (WGS) entry which is preliminary data.</text>
</comment>
<organism evidence="1 2">
    <name type="scientific">Pedobacter ureilyticus</name>
    <dbReference type="NCBI Taxonomy" id="1393051"/>
    <lineage>
        <taxon>Bacteria</taxon>
        <taxon>Pseudomonadati</taxon>
        <taxon>Bacteroidota</taxon>
        <taxon>Sphingobacteriia</taxon>
        <taxon>Sphingobacteriales</taxon>
        <taxon>Sphingobacteriaceae</taxon>
        <taxon>Pedobacter</taxon>
    </lineage>
</organism>
<reference evidence="1 2" key="1">
    <citation type="submission" date="2024-12" db="EMBL/GenBank/DDBJ databases">
        <authorList>
            <person name="Hu S."/>
        </authorList>
    </citation>
    <scope>NUCLEOTIDE SEQUENCE [LARGE SCALE GENOMIC DNA]</scope>
    <source>
        <strain evidence="1 2">THG-T11</strain>
    </source>
</reference>
<dbReference type="Proteomes" id="UP001517247">
    <property type="component" value="Unassembled WGS sequence"/>
</dbReference>
<accession>A0ABW9J2X8</accession>
<protein>
    <recommendedName>
        <fullName evidence="3">DNA circulation N-terminal domain-containing protein</fullName>
    </recommendedName>
</protein>
<proteinExistence type="predicted"/>
<name>A0ABW9J2X8_9SPHI</name>
<dbReference type="RefSeq" id="WP_138721664.1">
    <property type="nucleotide sequence ID" value="NZ_SSHJ02000001.1"/>
</dbReference>
<keyword evidence="2" id="KW-1185">Reference proteome</keyword>
<gene>
    <name evidence="1" type="ORF">E6A44_002975</name>
</gene>
<evidence type="ECO:0008006" key="3">
    <source>
        <dbReference type="Google" id="ProtNLM"/>
    </source>
</evidence>